<sequence>MPIIEKVLSRGQYVGGEELDKFEENIAKLCGVKYATGLNSGTDALIFALHLSGIGKGDEVITPPNSFISSTSAIINVGATPVFVDVLPDQNIDPSKIEEAITKNTKAIMPVHLTG</sequence>
<dbReference type="SUPFAM" id="SSF53383">
    <property type="entry name" value="PLP-dependent transferases"/>
    <property type="match status" value="1"/>
</dbReference>
<gene>
    <name evidence="1" type="ORF">METZ01_LOCUS513481</name>
</gene>
<reference evidence="1" key="1">
    <citation type="submission" date="2018-05" db="EMBL/GenBank/DDBJ databases">
        <authorList>
            <person name="Lanie J.A."/>
            <person name="Ng W.-L."/>
            <person name="Kazmierczak K.M."/>
            <person name="Andrzejewski T.M."/>
            <person name="Davidsen T.M."/>
            <person name="Wayne K.J."/>
            <person name="Tettelin H."/>
            <person name="Glass J.I."/>
            <person name="Rusch D."/>
            <person name="Podicherti R."/>
            <person name="Tsui H.-C.T."/>
            <person name="Winkler M.E."/>
        </authorList>
    </citation>
    <scope>NUCLEOTIDE SEQUENCE</scope>
</reference>
<evidence type="ECO:0008006" key="2">
    <source>
        <dbReference type="Google" id="ProtNLM"/>
    </source>
</evidence>
<protein>
    <recommendedName>
        <fullName evidence="2">Aminotransferase class I/classII domain-containing protein</fullName>
    </recommendedName>
</protein>
<dbReference type="InterPro" id="IPR015421">
    <property type="entry name" value="PyrdxlP-dep_Trfase_major"/>
</dbReference>
<dbReference type="GO" id="GO:0000271">
    <property type="term" value="P:polysaccharide biosynthetic process"/>
    <property type="evidence" value="ECO:0007669"/>
    <property type="project" value="TreeGrafter"/>
</dbReference>
<feature type="non-terminal residue" evidence="1">
    <location>
        <position position="115"/>
    </location>
</feature>
<organism evidence="1">
    <name type="scientific">marine metagenome</name>
    <dbReference type="NCBI Taxonomy" id="408172"/>
    <lineage>
        <taxon>unclassified sequences</taxon>
        <taxon>metagenomes</taxon>
        <taxon>ecological metagenomes</taxon>
    </lineage>
</organism>
<dbReference type="InterPro" id="IPR015424">
    <property type="entry name" value="PyrdxlP-dep_Trfase"/>
</dbReference>
<dbReference type="InterPro" id="IPR000653">
    <property type="entry name" value="DegT/StrS_aminotransferase"/>
</dbReference>
<dbReference type="GO" id="GO:0008483">
    <property type="term" value="F:transaminase activity"/>
    <property type="evidence" value="ECO:0007669"/>
    <property type="project" value="TreeGrafter"/>
</dbReference>
<dbReference type="Gene3D" id="3.40.640.10">
    <property type="entry name" value="Type I PLP-dependent aspartate aminotransferase-like (Major domain)"/>
    <property type="match status" value="1"/>
</dbReference>
<evidence type="ECO:0000313" key="1">
    <source>
        <dbReference type="EMBL" id="SVE60627.1"/>
    </source>
</evidence>
<dbReference type="PANTHER" id="PTHR30244">
    <property type="entry name" value="TRANSAMINASE"/>
    <property type="match status" value="1"/>
</dbReference>
<name>A0A383EUS6_9ZZZZ</name>
<dbReference type="GO" id="GO:0030170">
    <property type="term" value="F:pyridoxal phosphate binding"/>
    <property type="evidence" value="ECO:0007669"/>
    <property type="project" value="TreeGrafter"/>
</dbReference>
<proteinExistence type="predicted"/>
<dbReference type="PANTHER" id="PTHR30244:SF42">
    <property type="entry name" value="UDP-2-ACETAMIDO-2-DEOXY-3-OXO-D-GLUCURONATE AMINOTRANSFERASE"/>
    <property type="match status" value="1"/>
</dbReference>
<accession>A0A383EUS6</accession>
<dbReference type="EMBL" id="UINC01229062">
    <property type="protein sequence ID" value="SVE60627.1"/>
    <property type="molecule type" value="Genomic_DNA"/>
</dbReference>
<dbReference type="Pfam" id="PF01041">
    <property type="entry name" value="DegT_DnrJ_EryC1"/>
    <property type="match status" value="1"/>
</dbReference>
<dbReference type="AlphaFoldDB" id="A0A383EUS6"/>